<evidence type="ECO:0000313" key="2">
    <source>
        <dbReference type="Proteomes" id="UP000494117"/>
    </source>
</evidence>
<accession>A0A6S7DWJ6</accession>
<keyword evidence="2" id="KW-1185">Reference proteome</keyword>
<name>A0A6S7DWJ6_9BURK</name>
<protein>
    <submittedName>
        <fullName evidence="1">Uncharacterized protein</fullName>
    </submittedName>
</protein>
<evidence type="ECO:0000313" key="1">
    <source>
        <dbReference type="EMBL" id="CAB3855316.1"/>
    </source>
</evidence>
<sequence length="175" mass="20136">MSALLPKWAMGDPAMVCERLEGIKRKPPRLSRQEEAKKGLEQLFSEDHMTKDESEQLEELLMTWYHWAKAHREHLGHSRVAPGFHGVSDLDAFGDDDETDAKLNRCLAEQVDVCLNTLPVDLRAAVGISLRNKDVPNQVFRNPRCSLEEQHHRYQQAKESLLPMLRKRDMIKVIA</sequence>
<dbReference type="EMBL" id="CADILG010000010">
    <property type="protein sequence ID" value="CAB3855316.1"/>
    <property type="molecule type" value="Genomic_DNA"/>
</dbReference>
<gene>
    <name evidence="1" type="ORF">LMG26858_01932</name>
</gene>
<dbReference type="Proteomes" id="UP000494117">
    <property type="component" value="Unassembled WGS sequence"/>
</dbReference>
<dbReference type="AlphaFoldDB" id="A0A6S7DWJ6"/>
<organism evidence="1 2">
    <name type="scientific">Achromobacter anxifer</name>
    <dbReference type="NCBI Taxonomy" id="1287737"/>
    <lineage>
        <taxon>Bacteria</taxon>
        <taxon>Pseudomonadati</taxon>
        <taxon>Pseudomonadota</taxon>
        <taxon>Betaproteobacteria</taxon>
        <taxon>Burkholderiales</taxon>
        <taxon>Alcaligenaceae</taxon>
        <taxon>Achromobacter</taxon>
    </lineage>
</organism>
<proteinExistence type="predicted"/>
<dbReference type="RefSeq" id="WP_175206828.1">
    <property type="nucleotide sequence ID" value="NZ_CADILG010000010.1"/>
</dbReference>
<reference evidence="1 2" key="1">
    <citation type="submission" date="2020-04" db="EMBL/GenBank/DDBJ databases">
        <authorList>
            <person name="De Canck E."/>
        </authorList>
    </citation>
    <scope>NUCLEOTIDE SEQUENCE [LARGE SCALE GENOMIC DNA]</scope>
    <source>
        <strain evidence="1 2">LMG 26858</strain>
    </source>
</reference>